<dbReference type="AlphaFoldDB" id="A0A0E9RLE6"/>
<name>A0A0E9RLE6_ANGAN</name>
<evidence type="ECO:0000313" key="1">
    <source>
        <dbReference type="EMBL" id="JAH29909.1"/>
    </source>
</evidence>
<reference evidence="1" key="2">
    <citation type="journal article" date="2015" name="Fish Shellfish Immunol.">
        <title>Early steps in the European eel (Anguilla anguilla)-Vibrio vulnificus interaction in the gills: Role of the RtxA13 toxin.</title>
        <authorList>
            <person name="Callol A."/>
            <person name="Pajuelo D."/>
            <person name="Ebbesson L."/>
            <person name="Teles M."/>
            <person name="MacKenzie S."/>
            <person name="Amaro C."/>
        </authorList>
    </citation>
    <scope>NUCLEOTIDE SEQUENCE</scope>
</reference>
<organism evidence="1">
    <name type="scientific">Anguilla anguilla</name>
    <name type="common">European freshwater eel</name>
    <name type="synonym">Muraena anguilla</name>
    <dbReference type="NCBI Taxonomy" id="7936"/>
    <lineage>
        <taxon>Eukaryota</taxon>
        <taxon>Metazoa</taxon>
        <taxon>Chordata</taxon>
        <taxon>Craniata</taxon>
        <taxon>Vertebrata</taxon>
        <taxon>Euteleostomi</taxon>
        <taxon>Actinopterygii</taxon>
        <taxon>Neopterygii</taxon>
        <taxon>Teleostei</taxon>
        <taxon>Anguilliformes</taxon>
        <taxon>Anguillidae</taxon>
        <taxon>Anguilla</taxon>
    </lineage>
</organism>
<accession>A0A0E9RLE6</accession>
<proteinExistence type="predicted"/>
<sequence>MKVVLADETIFSFLMKHFSVFFHMNVLRNYVSPT</sequence>
<protein>
    <submittedName>
        <fullName evidence="1">Uncharacterized protein</fullName>
    </submittedName>
</protein>
<dbReference type="EMBL" id="GBXM01078668">
    <property type="protein sequence ID" value="JAH29909.1"/>
    <property type="molecule type" value="Transcribed_RNA"/>
</dbReference>
<reference evidence="1" key="1">
    <citation type="submission" date="2014-11" db="EMBL/GenBank/DDBJ databases">
        <authorList>
            <person name="Amaro Gonzalez C."/>
        </authorList>
    </citation>
    <scope>NUCLEOTIDE SEQUENCE</scope>
</reference>